<name>A0A7R9ZMS4_9STRA</name>
<evidence type="ECO:0000313" key="2">
    <source>
        <dbReference type="EMBL" id="CAD8337544.1"/>
    </source>
</evidence>
<protein>
    <submittedName>
        <fullName evidence="2">Uncharacterized protein</fullName>
    </submittedName>
</protein>
<organism evidence="2">
    <name type="scientific">Craspedostauros australis</name>
    <dbReference type="NCBI Taxonomy" id="1486917"/>
    <lineage>
        <taxon>Eukaryota</taxon>
        <taxon>Sar</taxon>
        <taxon>Stramenopiles</taxon>
        <taxon>Ochrophyta</taxon>
        <taxon>Bacillariophyta</taxon>
        <taxon>Bacillariophyceae</taxon>
        <taxon>Bacillariophycidae</taxon>
        <taxon>Naviculales</taxon>
        <taxon>Naviculaceae</taxon>
        <taxon>Craspedostauros</taxon>
    </lineage>
</organism>
<sequence>MKTMKTIRRRSYHDELRLIQEKQRQNVVLKQNRNQQHQHSQPDQQSPRTSCKSSRGLLRRQSSHTNQNRWQQQRSQRSIKSQSDDAASPSKSTVVALYEMTGLESFWTYVLDDPPEEYDDDKKATWKFWKRNDRNRMEDIDRHVDSDPVALLNPFTYDDDAKIPGMLRLDSSSSEEEMATSSVAKALQSWMSRRRKSDFHSIADGRC</sequence>
<dbReference type="EMBL" id="HBEF01015433">
    <property type="protein sequence ID" value="CAD8337544.1"/>
    <property type="molecule type" value="Transcribed_RNA"/>
</dbReference>
<evidence type="ECO:0000256" key="1">
    <source>
        <dbReference type="SAM" id="MobiDB-lite"/>
    </source>
</evidence>
<feature type="region of interest" description="Disordered" evidence="1">
    <location>
        <begin position="30"/>
        <end position="90"/>
    </location>
</feature>
<reference evidence="2" key="1">
    <citation type="submission" date="2021-01" db="EMBL/GenBank/DDBJ databases">
        <authorList>
            <person name="Corre E."/>
            <person name="Pelletier E."/>
            <person name="Niang G."/>
            <person name="Scheremetjew M."/>
            <person name="Finn R."/>
            <person name="Kale V."/>
            <person name="Holt S."/>
            <person name="Cochrane G."/>
            <person name="Meng A."/>
            <person name="Brown T."/>
            <person name="Cohen L."/>
        </authorList>
    </citation>
    <scope>NUCLEOTIDE SEQUENCE</scope>
    <source>
        <strain evidence="2">CCMP3328</strain>
    </source>
</reference>
<proteinExistence type="predicted"/>
<dbReference type="AlphaFoldDB" id="A0A7R9ZMS4"/>
<feature type="compositionally biased region" description="Low complexity" evidence="1">
    <location>
        <begin position="35"/>
        <end position="47"/>
    </location>
</feature>
<gene>
    <name evidence="2" type="ORF">CAUS1442_LOCUS9672</name>
</gene>
<accession>A0A7R9ZMS4</accession>
<feature type="compositionally biased region" description="Low complexity" evidence="1">
    <location>
        <begin position="67"/>
        <end position="81"/>
    </location>
</feature>